<accession>X1CEM3</accession>
<dbReference type="EMBL" id="BART01037335">
    <property type="protein sequence ID" value="GAH06771.1"/>
    <property type="molecule type" value="Genomic_DNA"/>
</dbReference>
<reference evidence="1" key="1">
    <citation type="journal article" date="2014" name="Front. Microbiol.">
        <title>High frequency of phylogenetically diverse reductive dehalogenase-homologous genes in deep subseafloor sedimentary metagenomes.</title>
        <authorList>
            <person name="Kawai M."/>
            <person name="Futagami T."/>
            <person name="Toyoda A."/>
            <person name="Takaki Y."/>
            <person name="Nishi S."/>
            <person name="Hori S."/>
            <person name="Arai W."/>
            <person name="Tsubouchi T."/>
            <person name="Morono Y."/>
            <person name="Uchiyama I."/>
            <person name="Ito T."/>
            <person name="Fujiyama A."/>
            <person name="Inagaki F."/>
            <person name="Takami H."/>
        </authorList>
    </citation>
    <scope>NUCLEOTIDE SEQUENCE</scope>
    <source>
        <strain evidence="1">Expedition CK06-06</strain>
    </source>
</reference>
<sequence length="106" mass="12477">ELIPREQDDCLRFVRNPYKAKEVLPPGQWIQVHWITEDQIAYGIYETQGLSKKEDRLYLGYVTERIGKRQFKALTEYNKMLRSKAEVKRYVLYIKGALKPQGGDKA</sequence>
<name>X1CEM3_9ZZZZ</name>
<organism evidence="1">
    <name type="scientific">marine sediment metagenome</name>
    <dbReference type="NCBI Taxonomy" id="412755"/>
    <lineage>
        <taxon>unclassified sequences</taxon>
        <taxon>metagenomes</taxon>
        <taxon>ecological metagenomes</taxon>
    </lineage>
</organism>
<dbReference type="AlphaFoldDB" id="X1CEM3"/>
<feature type="non-terminal residue" evidence="1">
    <location>
        <position position="1"/>
    </location>
</feature>
<comment type="caution">
    <text evidence="1">The sequence shown here is derived from an EMBL/GenBank/DDBJ whole genome shotgun (WGS) entry which is preliminary data.</text>
</comment>
<proteinExistence type="predicted"/>
<protein>
    <submittedName>
        <fullName evidence="1">Uncharacterized protein</fullName>
    </submittedName>
</protein>
<gene>
    <name evidence="1" type="ORF">S01H4_62515</name>
</gene>
<evidence type="ECO:0000313" key="1">
    <source>
        <dbReference type="EMBL" id="GAH06771.1"/>
    </source>
</evidence>